<dbReference type="PROSITE" id="PS50940">
    <property type="entry name" value="CHIT_BIND_II"/>
    <property type="match status" value="1"/>
</dbReference>
<dbReference type="InterPro" id="IPR002557">
    <property type="entry name" value="Chitin-bd_dom"/>
</dbReference>
<sequence length="167" mass="19030">MMFIVDAIIEIRCHTTHNTNQEINCLVMIDVRPTCIYLQIHLQFTCPIHFLTICISMMRSAVLFVIVALTSTLLVGAADNDQSGDVSDVAKELGLELCRRHPVGSMLQNPRDCNKYFVCLGDNDSLMLQCPYGLLFDNERQSCEWISEVSCPDNLRLRVQMMRQKSQ</sequence>
<evidence type="ECO:0000313" key="3">
    <source>
        <dbReference type="Proteomes" id="UP000011274"/>
    </source>
</evidence>
<dbReference type="Gene3D" id="2.170.140.10">
    <property type="entry name" value="Chitin binding domain"/>
    <property type="match status" value="1"/>
</dbReference>
<proteinExistence type="predicted"/>
<accession>B2YG26</accession>
<feature type="domain" description="Chitin-binding type-2" evidence="1">
    <location>
        <begin position="95"/>
        <end position="153"/>
    </location>
</feature>
<dbReference type="GO" id="GO:0005576">
    <property type="term" value="C:extracellular region"/>
    <property type="evidence" value="ECO:0007669"/>
    <property type="project" value="InterPro"/>
</dbReference>
<dbReference type="SMART" id="SM00494">
    <property type="entry name" value="ChtBD2"/>
    <property type="match status" value="1"/>
</dbReference>
<dbReference type="Pfam" id="PF01607">
    <property type="entry name" value="CBM_14"/>
    <property type="match status" value="1"/>
</dbReference>
<evidence type="ECO:0000259" key="1">
    <source>
        <dbReference type="PROSITE" id="PS50940"/>
    </source>
</evidence>
<protein>
    <submittedName>
        <fullName evidence="2">Ac150-like protein</fullName>
    </submittedName>
</protein>
<gene>
    <name evidence="2" type="ORF">MdSGHV049</name>
</gene>
<reference evidence="2 3" key="1">
    <citation type="journal article" date="2008" name="Virology">
        <title>Sequence analysis of a non-classified, non-occluded DNA virus that causes salivary gland hypertrophy of Musca domestica, MdSGHV.</title>
        <authorList>
            <person name="Garcia-Maruniak A."/>
            <person name="Maruniak J.E."/>
            <person name="Farmerie W."/>
            <person name="Boucias D.G."/>
        </authorList>
    </citation>
    <scope>NUCLEOTIDE SEQUENCE [LARGE SCALE GENOMIC DNA]</scope>
    <source>
        <strain evidence="3">Isolate Musca domestica/United States/Boucias/-</strain>
    </source>
</reference>
<dbReference type="RefSeq" id="YP_001883377.1">
    <property type="nucleotide sequence ID" value="NC_010671.1"/>
</dbReference>
<organismHost>
    <name type="scientific">Musca domestica</name>
    <name type="common">House fly</name>
    <dbReference type="NCBI Taxonomy" id="7370"/>
</organismHost>
<evidence type="ECO:0000313" key="2">
    <source>
        <dbReference type="EMBL" id="ACD03508.1"/>
    </source>
</evidence>
<dbReference type="InterPro" id="IPR036508">
    <property type="entry name" value="Chitin-bd_dom_sf"/>
</dbReference>
<dbReference type="GO" id="GO:0008061">
    <property type="term" value="F:chitin binding"/>
    <property type="evidence" value="ECO:0007669"/>
    <property type="project" value="InterPro"/>
</dbReference>
<dbReference type="Proteomes" id="UP000011274">
    <property type="component" value="Segment"/>
</dbReference>
<dbReference type="SUPFAM" id="SSF57625">
    <property type="entry name" value="Invertebrate chitin-binding proteins"/>
    <property type="match status" value="1"/>
</dbReference>
<name>B2YG26_MHVB</name>
<dbReference type="EMBL" id="EU522111">
    <property type="protein sequence ID" value="ACD03508.1"/>
    <property type="molecule type" value="Genomic_DNA"/>
</dbReference>
<organism evidence="2 3">
    <name type="scientific">Musca hytrovirus</name>
    <name type="common">isolate Musca domestica/United States/Boucias/-</name>
    <name type="synonym">MHV</name>
    <dbReference type="NCBI Taxonomy" id="523909"/>
    <lineage>
        <taxon>Viruses</taxon>
        <taxon>Viruses incertae sedis</taxon>
        <taxon>Naldaviricetes</taxon>
        <taxon>Lefavirales</taxon>
        <taxon>Hytrosaviridae</taxon>
        <taxon>Muscavirus</taxon>
        <taxon>Muscavirus musdomesticae</taxon>
    </lineage>
</organism>
<dbReference type="KEGG" id="vg:6295451"/>
<dbReference type="GeneID" id="6295451"/>
<keyword evidence="3" id="KW-1185">Reference proteome</keyword>